<comment type="caution">
    <text evidence="1">The sequence shown here is derived from an EMBL/GenBank/DDBJ whole genome shotgun (WGS) entry which is preliminary data.</text>
</comment>
<organism evidence="1 2">
    <name type="scientific">Hibiscus sabdariffa</name>
    <name type="common">roselle</name>
    <dbReference type="NCBI Taxonomy" id="183260"/>
    <lineage>
        <taxon>Eukaryota</taxon>
        <taxon>Viridiplantae</taxon>
        <taxon>Streptophyta</taxon>
        <taxon>Embryophyta</taxon>
        <taxon>Tracheophyta</taxon>
        <taxon>Spermatophyta</taxon>
        <taxon>Magnoliopsida</taxon>
        <taxon>eudicotyledons</taxon>
        <taxon>Gunneridae</taxon>
        <taxon>Pentapetalae</taxon>
        <taxon>rosids</taxon>
        <taxon>malvids</taxon>
        <taxon>Malvales</taxon>
        <taxon>Malvaceae</taxon>
        <taxon>Malvoideae</taxon>
        <taxon>Hibiscus</taxon>
    </lineage>
</organism>
<reference evidence="1 2" key="1">
    <citation type="journal article" date="2024" name="G3 (Bethesda)">
        <title>Genome assembly of Hibiscus sabdariffa L. provides insights into metabolisms of medicinal natural products.</title>
        <authorList>
            <person name="Kim T."/>
        </authorList>
    </citation>
    <scope>NUCLEOTIDE SEQUENCE [LARGE SCALE GENOMIC DNA]</scope>
    <source>
        <strain evidence="1">TK-2024</strain>
        <tissue evidence="1">Old leaves</tissue>
    </source>
</reference>
<gene>
    <name evidence="1" type="ORF">V6N12_015459</name>
</gene>
<sequence>MLDSDSDQLVLKLTNRSQLLLICKKMSLHTGRWGRKGRKRKKTKADLSPWISSSHWFHELDIWFRGLSETFVEHFAEDQNFCRQFGLSGYPSVRTDNQKQ</sequence>
<protein>
    <submittedName>
        <fullName evidence="1">Uncharacterized protein</fullName>
    </submittedName>
</protein>
<evidence type="ECO:0000313" key="2">
    <source>
        <dbReference type="Proteomes" id="UP001472677"/>
    </source>
</evidence>
<dbReference type="Proteomes" id="UP001472677">
    <property type="component" value="Unassembled WGS sequence"/>
</dbReference>
<name>A0ABR2DN70_9ROSI</name>
<dbReference type="EMBL" id="JBBPBM010000024">
    <property type="protein sequence ID" value="KAK8542881.1"/>
    <property type="molecule type" value="Genomic_DNA"/>
</dbReference>
<accession>A0ABR2DN70</accession>
<keyword evidence="2" id="KW-1185">Reference proteome</keyword>
<evidence type="ECO:0000313" key="1">
    <source>
        <dbReference type="EMBL" id="KAK8542881.1"/>
    </source>
</evidence>
<proteinExistence type="predicted"/>